<dbReference type="AlphaFoldDB" id="A0AAJ7IYT0"/>
<dbReference type="Proteomes" id="UP000694925">
    <property type="component" value="Unplaced"/>
</dbReference>
<dbReference type="GeneID" id="108625174"/>
<feature type="coiled-coil region" evidence="1">
    <location>
        <begin position="412"/>
        <end position="464"/>
    </location>
</feature>
<reference evidence="4" key="1">
    <citation type="submission" date="2025-08" db="UniProtKB">
        <authorList>
            <consortium name="RefSeq"/>
        </authorList>
    </citation>
    <scope>IDENTIFICATION</scope>
    <source>
        <tissue evidence="4">Whole body</tissue>
    </source>
</reference>
<feature type="compositionally biased region" description="Polar residues" evidence="2">
    <location>
        <begin position="71"/>
        <end position="80"/>
    </location>
</feature>
<evidence type="ECO:0000256" key="1">
    <source>
        <dbReference type="SAM" id="Coils"/>
    </source>
</evidence>
<feature type="compositionally biased region" description="Basic and acidic residues" evidence="2">
    <location>
        <begin position="26"/>
        <end position="39"/>
    </location>
</feature>
<feature type="compositionally biased region" description="Polar residues" evidence="2">
    <location>
        <begin position="1007"/>
        <end position="1018"/>
    </location>
</feature>
<organism evidence="3 4">
    <name type="scientific">Ceratina calcarata</name>
    <dbReference type="NCBI Taxonomy" id="156304"/>
    <lineage>
        <taxon>Eukaryota</taxon>
        <taxon>Metazoa</taxon>
        <taxon>Ecdysozoa</taxon>
        <taxon>Arthropoda</taxon>
        <taxon>Hexapoda</taxon>
        <taxon>Insecta</taxon>
        <taxon>Pterygota</taxon>
        <taxon>Neoptera</taxon>
        <taxon>Endopterygota</taxon>
        <taxon>Hymenoptera</taxon>
        <taxon>Apocrita</taxon>
        <taxon>Aculeata</taxon>
        <taxon>Apoidea</taxon>
        <taxon>Anthophila</taxon>
        <taxon>Apidae</taxon>
        <taxon>Ceratina</taxon>
        <taxon>Zadontomerus</taxon>
    </lineage>
</organism>
<protein>
    <submittedName>
        <fullName evidence="4">Kinesin-related protein 4-like isoform X1</fullName>
    </submittedName>
</protein>
<keyword evidence="1" id="KW-0175">Coiled coil</keyword>
<evidence type="ECO:0000313" key="4">
    <source>
        <dbReference type="RefSeq" id="XP_017880445.1"/>
    </source>
</evidence>
<accession>A0AAJ7IYT0</accession>
<feature type="compositionally biased region" description="Polar residues" evidence="2">
    <location>
        <begin position="43"/>
        <end position="59"/>
    </location>
</feature>
<dbReference type="KEGG" id="ccal:108625174"/>
<feature type="compositionally biased region" description="Polar residues" evidence="2">
    <location>
        <begin position="1"/>
        <end position="10"/>
    </location>
</feature>
<dbReference type="RefSeq" id="XP_017880445.1">
    <property type="nucleotide sequence ID" value="XM_018024956.2"/>
</dbReference>
<name>A0AAJ7IYT0_9HYME</name>
<gene>
    <name evidence="4" type="primary">LOC108625174</name>
</gene>
<feature type="compositionally biased region" description="Acidic residues" evidence="2">
    <location>
        <begin position="102"/>
        <end position="116"/>
    </location>
</feature>
<evidence type="ECO:0000256" key="2">
    <source>
        <dbReference type="SAM" id="MobiDB-lite"/>
    </source>
</evidence>
<sequence>MPSILTSTMSEQDEHTLKEAGSQQIKLEKLNKEQTKDAEISMNVDSINSSRNGKSTVHSNVKPDLLPPGNEYNQSSCSSDDGTESVYCIVSSEDETTHSYNDEDDDRYIDNEDMDEADRHRNAVLKDEGNDDYEEHRLRARVHDSDDTDSEYERDCFDRASDDFILSKSLKQHHKEQSLSLQDLSNPKHNIRTQYNKRKQGLIFKRKYSNLQPNLVAYSNIHRTIPLKYRRIENKERSMIKEQGNQFRGKNMKNQESTMNKNYEKEEDNDVDQLDAPSETIKVNIDLAVNEPQTEETQTANLIYNTVEIVENYENNRLPDRIIENGYVNTEDIQYNHIQNEKYVENSDDKLEHVNEPIDVSMQMECNDAEVVEAHEIANTDTSCNLKITNVKSIRLTRDESENFSFPKNNAVDRLNAELTELKTQLRQFHQKRLTENIKMQQEIDGLKKSLSKYEDESQTCETKDTIANGMIIETTSKQDIVASEQLNNQNENIIETDEIMKMSTSRMEPGISYTNEAEAVHNSAKSTESTNSTSFLNTEDNIATSTTSKKLTTLSPTFVTSTRILQTLSNIMQGQVEGCLPNNTNKCLNENSIQSQNQKSDSPIITSSKKRKAEVLGIPSYAPHFKIPNTNTEFENKNIINTTDVKLEYSVEDTNTKPKQEDDKMLIDRTTDDSICMETKVEYVNNPEDSVKYFVCKNTNSIGNGSFLIQAEEPVKDLENEKNRIQECGPFLLGNLEVRMSEVNGKVNIWGKKINQESDSDNEVDLELSEKLSQRKACWCDTSQTKFNKSPLVCSTNKKKKIPSRFNKSNISQCCNLHLNSINASLLESIDDKRYAHSSKRMSCESCSSSKCDNSSPRCNHTSSLPERIHSCCNHHTQTTNKVCNCKSYRKKRSLDVSCKCCKDKFHSVGIQQDLCKGAHMSNSKSPSGCINHQMACNTSSQKCYEVPLKRSTETAEMKKQKLTGERVRRILTDFLTAHEGGRDISATGSNENRFQQKESSRRLNDPQQIKSSTSTQDNDRYCRTCESQMAAQLGKLEMSMGRVQSRLDALVDMLNKPRPTDVN</sequence>
<keyword evidence="3" id="KW-1185">Reference proteome</keyword>
<feature type="region of interest" description="Disordered" evidence="2">
    <location>
        <begin position="983"/>
        <end position="1023"/>
    </location>
</feature>
<feature type="compositionally biased region" description="Basic and acidic residues" evidence="2">
    <location>
        <begin position="996"/>
        <end position="1006"/>
    </location>
</feature>
<feature type="region of interest" description="Disordered" evidence="2">
    <location>
        <begin position="1"/>
        <end position="117"/>
    </location>
</feature>
<evidence type="ECO:0000313" key="3">
    <source>
        <dbReference type="Proteomes" id="UP000694925"/>
    </source>
</evidence>
<proteinExistence type="predicted"/>